<sequence>MDEIKVALMRNSTVAFGGPLLESHRAVEKSPSPPPVKVNMTVIGEALLGWSNGPVTLSLGGDTGEKLGQANQEHGFHQHQTSSARMQLYLATELVVSGNPTHVIPAADCGLCSPDLRLNVAPSRSSQERYEFDEAVPVKMERELALSAVPPARPSSACRVDTPEGQDAIQKDLDKLEKWAHVSPMRFNKAKCRVLCLGWGKSWYQYGLGDEGMESSPEEKDYRALVDENLDISWQCALAAKKANCILGGIRKSVASRSREVILPLYSALVRSHLEYCVQLRALSTGRTRTCWNGSRGGP</sequence>
<keyword evidence="2" id="KW-1185">Reference proteome</keyword>
<dbReference type="Proteomes" id="UP000233556">
    <property type="component" value="Unassembled WGS sequence"/>
</dbReference>
<organism evidence="1 2">
    <name type="scientific">Limosa lapponica baueri</name>
    <dbReference type="NCBI Taxonomy" id="1758121"/>
    <lineage>
        <taxon>Eukaryota</taxon>
        <taxon>Metazoa</taxon>
        <taxon>Chordata</taxon>
        <taxon>Craniata</taxon>
        <taxon>Vertebrata</taxon>
        <taxon>Euteleostomi</taxon>
        <taxon>Archelosauria</taxon>
        <taxon>Archosauria</taxon>
        <taxon>Dinosauria</taxon>
        <taxon>Saurischia</taxon>
        <taxon>Theropoda</taxon>
        <taxon>Coelurosauria</taxon>
        <taxon>Aves</taxon>
        <taxon>Neognathae</taxon>
        <taxon>Neoaves</taxon>
        <taxon>Charadriiformes</taxon>
        <taxon>Scolopacidae</taxon>
        <taxon>Limosa</taxon>
    </lineage>
</organism>
<reference evidence="2" key="2">
    <citation type="submission" date="2017-12" db="EMBL/GenBank/DDBJ databases">
        <title>Genome sequence of the Bar-tailed Godwit (Limosa lapponica baueri).</title>
        <authorList>
            <person name="Lima N.C.B."/>
            <person name="Parody-Merino A.M."/>
            <person name="Battley P.F."/>
            <person name="Fidler A.E."/>
            <person name="Prosdocimi F."/>
        </authorList>
    </citation>
    <scope>NUCLEOTIDE SEQUENCE [LARGE SCALE GENOMIC DNA]</scope>
</reference>
<dbReference type="AlphaFoldDB" id="A0A2I0TWG8"/>
<gene>
    <name evidence="1" type="ORF">llap_11536</name>
</gene>
<name>A0A2I0TWG8_LIMLA</name>
<protein>
    <recommendedName>
        <fullName evidence="3">Rna-directed dna polymerase from mobile element jockey-like</fullName>
    </recommendedName>
</protein>
<dbReference type="EMBL" id="KZ506838">
    <property type="protein sequence ID" value="PKU38160.1"/>
    <property type="molecule type" value="Genomic_DNA"/>
</dbReference>
<proteinExistence type="predicted"/>
<dbReference type="OrthoDB" id="410381at2759"/>
<accession>A0A2I0TWG8</accession>
<dbReference type="PANTHER" id="PTHR33332">
    <property type="entry name" value="REVERSE TRANSCRIPTASE DOMAIN-CONTAINING PROTEIN"/>
    <property type="match status" value="1"/>
</dbReference>
<reference evidence="2" key="1">
    <citation type="submission" date="2017-11" db="EMBL/GenBank/DDBJ databases">
        <authorList>
            <person name="Lima N.C."/>
            <person name="Parody-Merino A.M."/>
            <person name="Battley P.F."/>
            <person name="Fidler A.E."/>
            <person name="Prosdocimi F."/>
        </authorList>
    </citation>
    <scope>NUCLEOTIDE SEQUENCE [LARGE SCALE GENOMIC DNA]</scope>
</reference>
<evidence type="ECO:0000313" key="1">
    <source>
        <dbReference type="EMBL" id="PKU38160.1"/>
    </source>
</evidence>
<evidence type="ECO:0000313" key="2">
    <source>
        <dbReference type="Proteomes" id="UP000233556"/>
    </source>
</evidence>
<evidence type="ECO:0008006" key="3">
    <source>
        <dbReference type="Google" id="ProtNLM"/>
    </source>
</evidence>